<comment type="caution">
    <text evidence="3">The sequence shown here is derived from an EMBL/GenBank/DDBJ whole genome shotgun (WGS) entry which is preliminary data.</text>
</comment>
<sequence>MSLSRGCCCRPASMWAWLTTICVGVGGECLDVVEVATRVPYHIISLPSSASHGTGRCSREPRFPAFPNFRLDRLQSLEAEAGETGRGMHRPDGAARHNHGRIPWQQVTSCKVGTSRGQEH</sequence>
<evidence type="ECO:0000313" key="3">
    <source>
        <dbReference type="EMBL" id="ORY05174.1"/>
    </source>
</evidence>
<evidence type="ECO:0000256" key="2">
    <source>
        <dbReference type="SAM" id="SignalP"/>
    </source>
</evidence>
<evidence type="ECO:0008006" key="5">
    <source>
        <dbReference type="Google" id="ProtNLM"/>
    </source>
</evidence>
<dbReference type="Proteomes" id="UP000193144">
    <property type="component" value="Unassembled WGS sequence"/>
</dbReference>
<accession>A0A1Y1Z4Y6</accession>
<feature type="chain" id="PRO_5012575970" description="Secreted protein" evidence="2">
    <location>
        <begin position="28"/>
        <end position="120"/>
    </location>
</feature>
<keyword evidence="2" id="KW-0732">Signal</keyword>
<protein>
    <recommendedName>
        <fullName evidence="5">Secreted protein</fullName>
    </recommendedName>
</protein>
<dbReference type="AlphaFoldDB" id="A0A1Y1Z4Y6"/>
<reference evidence="3 4" key="1">
    <citation type="submission" date="2016-07" db="EMBL/GenBank/DDBJ databases">
        <title>Pervasive Adenine N6-methylation of Active Genes in Fungi.</title>
        <authorList>
            <consortium name="DOE Joint Genome Institute"/>
            <person name="Mondo S.J."/>
            <person name="Dannebaum R.O."/>
            <person name="Kuo R.C."/>
            <person name="Labutti K."/>
            <person name="Haridas S."/>
            <person name="Kuo A."/>
            <person name="Salamov A."/>
            <person name="Ahrendt S.R."/>
            <person name="Lipzen A."/>
            <person name="Sullivan W."/>
            <person name="Andreopoulos W.B."/>
            <person name="Clum A."/>
            <person name="Lindquist E."/>
            <person name="Daum C."/>
            <person name="Ramamoorthy G.K."/>
            <person name="Gryganskyi A."/>
            <person name="Culley D."/>
            <person name="Magnuson J.K."/>
            <person name="James T.Y."/>
            <person name="O'Malley M.A."/>
            <person name="Stajich J.E."/>
            <person name="Spatafora J.W."/>
            <person name="Visel A."/>
            <person name="Grigoriev I.V."/>
        </authorList>
    </citation>
    <scope>NUCLEOTIDE SEQUENCE [LARGE SCALE GENOMIC DNA]</scope>
    <source>
        <strain evidence="3 4">CBS 115471</strain>
    </source>
</reference>
<evidence type="ECO:0000256" key="1">
    <source>
        <dbReference type="SAM" id="MobiDB-lite"/>
    </source>
</evidence>
<gene>
    <name evidence="3" type="ORF">BCR34DRAFT_572216</name>
</gene>
<feature type="region of interest" description="Disordered" evidence="1">
    <location>
        <begin position="82"/>
        <end position="101"/>
    </location>
</feature>
<dbReference type="EMBL" id="MCFA01000128">
    <property type="protein sequence ID" value="ORY05174.1"/>
    <property type="molecule type" value="Genomic_DNA"/>
</dbReference>
<organism evidence="3 4">
    <name type="scientific">Clohesyomyces aquaticus</name>
    <dbReference type="NCBI Taxonomy" id="1231657"/>
    <lineage>
        <taxon>Eukaryota</taxon>
        <taxon>Fungi</taxon>
        <taxon>Dikarya</taxon>
        <taxon>Ascomycota</taxon>
        <taxon>Pezizomycotina</taxon>
        <taxon>Dothideomycetes</taxon>
        <taxon>Pleosporomycetidae</taxon>
        <taxon>Pleosporales</taxon>
        <taxon>Lindgomycetaceae</taxon>
        <taxon>Clohesyomyces</taxon>
    </lineage>
</organism>
<name>A0A1Y1Z4Y6_9PLEO</name>
<evidence type="ECO:0000313" key="4">
    <source>
        <dbReference type="Proteomes" id="UP000193144"/>
    </source>
</evidence>
<feature type="signal peptide" evidence="2">
    <location>
        <begin position="1"/>
        <end position="27"/>
    </location>
</feature>
<keyword evidence="4" id="KW-1185">Reference proteome</keyword>
<proteinExistence type="predicted"/>